<comment type="caution">
    <text evidence="4">The sequence shown here is derived from an EMBL/GenBank/DDBJ whole genome shotgun (WGS) entry which is preliminary data.</text>
</comment>
<dbReference type="InterPro" id="IPR002125">
    <property type="entry name" value="CMP_dCMP_dom"/>
</dbReference>
<evidence type="ECO:0000256" key="2">
    <source>
        <dbReference type="ARBA" id="ARBA00022833"/>
    </source>
</evidence>
<keyword evidence="1" id="KW-0479">Metal-binding</keyword>
<dbReference type="Gene3D" id="3.40.140.10">
    <property type="entry name" value="Cytidine Deaminase, domain 2"/>
    <property type="match status" value="1"/>
</dbReference>
<feature type="domain" description="CMP/dCMP-type deaminase" evidence="3">
    <location>
        <begin position="8"/>
        <end position="121"/>
    </location>
</feature>
<dbReference type="PANTHER" id="PTHR11079:SF161">
    <property type="entry name" value="CMP_DCMP-TYPE DEAMINASE DOMAIN-CONTAINING PROTEIN"/>
    <property type="match status" value="1"/>
</dbReference>
<evidence type="ECO:0000259" key="3">
    <source>
        <dbReference type="PROSITE" id="PS51747"/>
    </source>
</evidence>
<organism evidence="4 5">
    <name type="scientific">Chelatococcus composti</name>
    <dbReference type="NCBI Taxonomy" id="1743235"/>
    <lineage>
        <taxon>Bacteria</taxon>
        <taxon>Pseudomonadati</taxon>
        <taxon>Pseudomonadota</taxon>
        <taxon>Alphaproteobacteria</taxon>
        <taxon>Hyphomicrobiales</taxon>
        <taxon>Chelatococcaceae</taxon>
        <taxon>Chelatococcus</taxon>
    </lineage>
</organism>
<gene>
    <name evidence="4" type="ORF">HNQ73_003355</name>
</gene>
<dbReference type="GO" id="GO:0008270">
    <property type="term" value="F:zinc ion binding"/>
    <property type="evidence" value="ECO:0007669"/>
    <property type="project" value="InterPro"/>
</dbReference>
<dbReference type="SUPFAM" id="SSF53927">
    <property type="entry name" value="Cytidine deaminase-like"/>
    <property type="match status" value="1"/>
</dbReference>
<evidence type="ECO:0000313" key="4">
    <source>
        <dbReference type="EMBL" id="MBB6169703.1"/>
    </source>
</evidence>
<dbReference type="InterPro" id="IPR016193">
    <property type="entry name" value="Cytidine_deaminase-like"/>
</dbReference>
<evidence type="ECO:0000313" key="5">
    <source>
        <dbReference type="Proteomes" id="UP000588017"/>
    </source>
</evidence>
<accession>A0A841KJZ9</accession>
<dbReference type="AlphaFoldDB" id="A0A841KJZ9"/>
<dbReference type="Pfam" id="PF00383">
    <property type="entry name" value="dCMP_cyt_deam_1"/>
    <property type="match status" value="1"/>
</dbReference>
<dbReference type="GO" id="GO:0006152">
    <property type="term" value="P:purine nucleoside catabolic process"/>
    <property type="evidence" value="ECO:0007669"/>
    <property type="project" value="TreeGrafter"/>
</dbReference>
<keyword evidence="5" id="KW-1185">Reference proteome</keyword>
<dbReference type="Proteomes" id="UP000588017">
    <property type="component" value="Unassembled WGS sequence"/>
</dbReference>
<evidence type="ECO:0000256" key="1">
    <source>
        <dbReference type="ARBA" id="ARBA00022723"/>
    </source>
</evidence>
<proteinExistence type="predicted"/>
<dbReference type="PROSITE" id="PS51747">
    <property type="entry name" value="CYT_DCMP_DEAMINASES_2"/>
    <property type="match status" value="1"/>
</dbReference>
<dbReference type="GO" id="GO:0047974">
    <property type="term" value="F:guanosine deaminase activity"/>
    <property type="evidence" value="ECO:0007669"/>
    <property type="project" value="TreeGrafter"/>
</dbReference>
<reference evidence="4 5" key="1">
    <citation type="submission" date="2020-08" db="EMBL/GenBank/DDBJ databases">
        <title>Genomic Encyclopedia of Type Strains, Phase IV (KMG-IV): sequencing the most valuable type-strain genomes for metagenomic binning, comparative biology and taxonomic classification.</title>
        <authorList>
            <person name="Goeker M."/>
        </authorList>
    </citation>
    <scope>NUCLEOTIDE SEQUENCE [LARGE SCALE GENOMIC DNA]</scope>
    <source>
        <strain evidence="4 5">DSM 101465</strain>
    </source>
</reference>
<dbReference type="InterPro" id="IPR016192">
    <property type="entry name" value="APOBEC/CMP_deaminase_Zn-bd"/>
</dbReference>
<protein>
    <submittedName>
        <fullName evidence="4">tRNA(Arg) A34 adenosine deaminase TadA</fullName>
    </submittedName>
</protein>
<dbReference type="PANTHER" id="PTHR11079">
    <property type="entry name" value="CYTOSINE DEAMINASE FAMILY MEMBER"/>
    <property type="match status" value="1"/>
</dbReference>
<dbReference type="RefSeq" id="WP_183336323.1">
    <property type="nucleotide sequence ID" value="NZ_BMHX01000003.1"/>
</dbReference>
<dbReference type="PROSITE" id="PS00903">
    <property type="entry name" value="CYT_DCMP_DEAMINASES_1"/>
    <property type="match status" value="1"/>
</dbReference>
<name>A0A841KJZ9_9HYPH</name>
<keyword evidence="2" id="KW-0862">Zinc</keyword>
<sequence length="167" mass="17969">MAAERDTSQAQRFLREAIELAFANVARGGRPFGAVVVRDGEVVATGVNEVVATLDPTAHAELLALREAGRRLGTPDLRGCTVYASGHPCPMCLAAMRLSGVGAVFYAYSNEDGAPHGLSTAAIYADLARPFAQQSMTIAHSPVRLDGRPDLYETWRRQQEEREGRAG</sequence>
<dbReference type="CDD" id="cd01285">
    <property type="entry name" value="nucleoside_deaminase"/>
    <property type="match status" value="1"/>
</dbReference>
<dbReference type="EMBL" id="JACHEH010000010">
    <property type="protein sequence ID" value="MBB6169703.1"/>
    <property type="molecule type" value="Genomic_DNA"/>
</dbReference>